<dbReference type="InterPro" id="IPR031107">
    <property type="entry name" value="Small_HSP"/>
</dbReference>
<feature type="compositionally biased region" description="Basic and acidic residues" evidence="4">
    <location>
        <begin position="85"/>
        <end position="94"/>
    </location>
</feature>
<dbReference type="Proteomes" id="UP000800092">
    <property type="component" value="Unassembled WGS sequence"/>
</dbReference>
<dbReference type="EMBL" id="ML991773">
    <property type="protein sequence ID" value="KAF2239071.1"/>
    <property type="molecule type" value="Genomic_DNA"/>
</dbReference>
<proteinExistence type="inferred from homology"/>
<evidence type="ECO:0000259" key="5">
    <source>
        <dbReference type="PROSITE" id="PS01031"/>
    </source>
</evidence>
<dbReference type="OrthoDB" id="1431247at2759"/>
<dbReference type="Gene3D" id="2.60.40.790">
    <property type="match status" value="1"/>
</dbReference>
<reference evidence="6" key="1">
    <citation type="journal article" date="2020" name="Stud. Mycol.">
        <title>101 Dothideomycetes genomes: a test case for predicting lifestyles and emergence of pathogens.</title>
        <authorList>
            <person name="Haridas S."/>
            <person name="Albert R."/>
            <person name="Binder M."/>
            <person name="Bloem J."/>
            <person name="Labutti K."/>
            <person name="Salamov A."/>
            <person name="Andreopoulos B."/>
            <person name="Baker S."/>
            <person name="Barry K."/>
            <person name="Bills G."/>
            <person name="Bluhm B."/>
            <person name="Cannon C."/>
            <person name="Castanera R."/>
            <person name="Culley D."/>
            <person name="Daum C."/>
            <person name="Ezra D."/>
            <person name="Gonzalez J."/>
            <person name="Henrissat B."/>
            <person name="Kuo A."/>
            <person name="Liang C."/>
            <person name="Lipzen A."/>
            <person name="Lutzoni F."/>
            <person name="Magnuson J."/>
            <person name="Mondo S."/>
            <person name="Nolan M."/>
            <person name="Ohm R."/>
            <person name="Pangilinan J."/>
            <person name="Park H.-J."/>
            <person name="Ramirez L."/>
            <person name="Alfaro M."/>
            <person name="Sun H."/>
            <person name="Tritt A."/>
            <person name="Yoshinaga Y."/>
            <person name="Zwiers L.-H."/>
            <person name="Turgeon B."/>
            <person name="Goodwin S."/>
            <person name="Spatafora J."/>
            <person name="Crous P."/>
            <person name="Grigoriev I."/>
        </authorList>
    </citation>
    <scope>NUCLEOTIDE SEQUENCE</scope>
    <source>
        <strain evidence="6">Tuck. ex Michener</strain>
    </source>
</reference>
<evidence type="ECO:0000256" key="2">
    <source>
        <dbReference type="PROSITE-ProRule" id="PRU00285"/>
    </source>
</evidence>
<evidence type="ECO:0000313" key="7">
    <source>
        <dbReference type="Proteomes" id="UP000800092"/>
    </source>
</evidence>
<gene>
    <name evidence="6" type="ORF">EV356DRAFT_528369</name>
</gene>
<keyword evidence="7" id="KW-1185">Reference proteome</keyword>
<evidence type="ECO:0000256" key="1">
    <source>
        <dbReference type="ARBA" id="ARBA00023016"/>
    </source>
</evidence>
<evidence type="ECO:0000256" key="4">
    <source>
        <dbReference type="SAM" id="MobiDB-lite"/>
    </source>
</evidence>
<sequence>MAFFPRFPAGEFAPLFRMLDDYASHTASREGSGVGGASSLRSFTPKFDIRELKDNYELHGELPGIAQKDINIEFTDASTLTISGRTERSYEQRTKPAAAIEGAESHQPTVEDEPEGSTTQSTSGAVTTQNQSQDISKNTADPSRYWVSERSIGEFSRSFSFPNRVDQDAVKANLKDGVLTIVVPKAKAPTPRKINIE</sequence>
<protein>
    <submittedName>
        <fullName evidence="6">30 kDa heat shock protein</fullName>
    </submittedName>
</protein>
<dbReference type="InterPro" id="IPR002068">
    <property type="entry name" value="A-crystallin/Hsp20_dom"/>
</dbReference>
<feature type="region of interest" description="Disordered" evidence="4">
    <location>
        <begin position="83"/>
        <end position="142"/>
    </location>
</feature>
<dbReference type="InterPro" id="IPR008978">
    <property type="entry name" value="HSP20-like_chaperone"/>
</dbReference>
<organism evidence="6 7">
    <name type="scientific">Viridothelium virens</name>
    <name type="common">Speckled blister lichen</name>
    <name type="synonym">Trypethelium virens</name>
    <dbReference type="NCBI Taxonomy" id="1048519"/>
    <lineage>
        <taxon>Eukaryota</taxon>
        <taxon>Fungi</taxon>
        <taxon>Dikarya</taxon>
        <taxon>Ascomycota</taxon>
        <taxon>Pezizomycotina</taxon>
        <taxon>Dothideomycetes</taxon>
        <taxon>Dothideomycetes incertae sedis</taxon>
        <taxon>Trypetheliales</taxon>
        <taxon>Trypetheliaceae</taxon>
        <taxon>Viridothelium</taxon>
    </lineage>
</organism>
<accession>A0A6A6HM49</accession>
<dbReference type="SUPFAM" id="SSF49764">
    <property type="entry name" value="HSP20-like chaperones"/>
    <property type="match status" value="1"/>
</dbReference>
<dbReference type="PROSITE" id="PS01031">
    <property type="entry name" value="SHSP"/>
    <property type="match status" value="1"/>
</dbReference>
<evidence type="ECO:0000256" key="3">
    <source>
        <dbReference type="RuleBase" id="RU003616"/>
    </source>
</evidence>
<dbReference type="AlphaFoldDB" id="A0A6A6HM49"/>
<dbReference type="PANTHER" id="PTHR11527">
    <property type="entry name" value="HEAT-SHOCK PROTEIN 20 FAMILY MEMBER"/>
    <property type="match status" value="1"/>
</dbReference>
<dbReference type="CDD" id="cd06464">
    <property type="entry name" value="ACD_sHsps-like"/>
    <property type="match status" value="1"/>
</dbReference>
<name>A0A6A6HM49_VIRVR</name>
<feature type="compositionally biased region" description="Polar residues" evidence="4">
    <location>
        <begin position="116"/>
        <end position="141"/>
    </location>
</feature>
<keyword evidence="1 6" id="KW-0346">Stress response</keyword>
<dbReference type="Pfam" id="PF00011">
    <property type="entry name" value="HSP20"/>
    <property type="match status" value="1"/>
</dbReference>
<feature type="domain" description="SHSP" evidence="5">
    <location>
        <begin position="38"/>
        <end position="197"/>
    </location>
</feature>
<evidence type="ECO:0000313" key="6">
    <source>
        <dbReference type="EMBL" id="KAF2239071.1"/>
    </source>
</evidence>
<comment type="similarity">
    <text evidence="2 3">Belongs to the small heat shock protein (HSP20) family.</text>
</comment>